<proteinExistence type="predicted"/>
<dbReference type="AlphaFoldDB" id="A0AA35Q2Q3"/>
<dbReference type="Proteomes" id="UP001160390">
    <property type="component" value="Unassembled WGS sequence"/>
</dbReference>
<organism evidence="2 3">
    <name type="scientific">Clonostachys chloroleuca</name>
    <dbReference type="NCBI Taxonomy" id="1926264"/>
    <lineage>
        <taxon>Eukaryota</taxon>
        <taxon>Fungi</taxon>
        <taxon>Dikarya</taxon>
        <taxon>Ascomycota</taxon>
        <taxon>Pezizomycotina</taxon>
        <taxon>Sordariomycetes</taxon>
        <taxon>Hypocreomycetidae</taxon>
        <taxon>Hypocreales</taxon>
        <taxon>Bionectriaceae</taxon>
        <taxon>Clonostachys</taxon>
    </lineage>
</organism>
<keyword evidence="1" id="KW-0175">Coiled coil</keyword>
<evidence type="ECO:0000256" key="1">
    <source>
        <dbReference type="SAM" id="Coils"/>
    </source>
</evidence>
<protein>
    <submittedName>
        <fullName evidence="2">Uncharacterized protein</fullName>
    </submittedName>
</protein>
<keyword evidence="3" id="KW-1185">Reference proteome</keyword>
<accession>A0AA35Q2Q3</accession>
<comment type="caution">
    <text evidence="2">The sequence shown here is derived from an EMBL/GenBank/DDBJ whole genome shotgun (WGS) entry which is preliminary data.</text>
</comment>
<sequence>MELLGMLKPNSMLSQQRGLDETALSQISIYSTQPAEHHLNHLPRAEVAEILSQVEKSRQTTQSQFDLLKTLSHTFDKRLIDLTREVQSVIRQQSRMLNEIDDLRKDFEEVKTALQDKINDLEEEKLVTRNHLEEVTRDWMDENILNRQPTSVTITSRRRRA</sequence>
<evidence type="ECO:0000313" key="3">
    <source>
        <dbReference type="Proteomes" id="UP001160390"/>
    </source>
</evidence>
<reference evidence="2" key="1">
    <citation type="submission" date="2023-01" db="EMBL/GenBank/DDBJ databases">
        <authorList>
            <person name="Piombo E."/>
        </authorList>
    </citation>
    <scope>NUCLEOTIDE SEQUENCE</scope>
</reference>
<gene>
    <name evidence="2" type="ORF">CCHLO57077_00013178</name>
</gene>
<evidence type="ECO:0000313" key="2">
    <source>
        <dbReference type="EMBL" id="CAI6088064.1"/>
    </source>
</evidence>
<dbReference type="EMBL" id="CABFNP030000812">
    <property type="protein sequence ID" value="CAI6088064.1"/>
    <property type="molecule type" value="Genomic_DNA"/>
</dbReference>
<name>A0AA35Q2Q3_9HYPO</name>
<feature type="coiled-coil region" evidence="1">
    <location>
        <begin position="100"/>
        <end position="138"/>
    </location>
</feature>